<organism evidence="5 6">
    <name type="scientific">Tetrapyrgos nigripes</name>
    <dbReference type="NCBI Taxonomy" id="182062"/>
    <lineage>
        <taxon>Eukaryota</taxon>
        <taxon>Fungi</taxon>
        <taxon>Dikarya</taxon>
        <taxon>Basidiomycota</taxon>
        <taxon>Agaricomycotina</taxon>
        <taxon>Agaricomycetes</taxon>
        <taxon>Agaricomycetidae</taxon>
        <taxon>Agaricales</taxon>
        <taxon>Marasmiineae</taxon>
        <taxon>Marasmiaceae</taxon>
        <taxon>Tetrapyrgos</taxon>
    </lineage>
</organism>
<accession>A0A8H5C9M2</accession>
<evidence type="ECO:0000256" key="2">
    <source>
        <dbReference type="ARBA" id="ARBA00023008"/>
    </source>
</evidence>
<feature type="signal peptide" evidence="3">
    <location>
        <begin position="1"/>
        <end position="18"/>
    </location>
</feature>
<keyword evidence="3" id="KW-0732">Signal</keyword>
<dbReference type="AlphaFoldDB" id="A0A8H5C9M2"/>
<reference evidence="5 6" key="1">
    <citation type="journal article" date="2020" name="ISME J.">
        <title>Uncovering the hidden diversity of litter-decomposition mechanisms in mushroom-forming fungi.</title>
        <authorList>
            <person name="Floudas D."/>
            <person name="Bentzer J."/>
            <person name="Ahren D."/>
            <person name="Johansson T."/>
            <person name="Persson P."/>
            <person name="Tunlid A."/>
        </authorList>
    </citation>
    <scope>NUCLEOTIDE SEQUENCE [LARGE SCALE GENOMIC DNA]</scope>
    <source>
        <strain evidence="5 6">CBS 291.85</strain>
    </source>
</reference>
<protein>
    <recommendedName>
        <fullName evidence="4">Tyrosinase copper-binding domain-containing protein</fullName>
    </recommendedName>
</protein>
<dbReference type="OrthoDB" id="6132182at2759"/>
<dbReference type="InterPro" id="IPR050316">
    <property type="entry name" value="Tyrosinase/Hemocyanin"/>
</dbReference>
<feature type="domain" description="Tyrosinase copper-binding" evidence="4">
    <location>
        <begin position="79"/>
        <end position="96"/>
    </location>
</feature>
<dbReference type="EMBL" id="JAACJM010000207">
    <property type="protein sequence ID" value="KAF5337772.1"/>
    <property type="molecule type" value="Genomic_DNA"/>
</dbReference>
<dbReference type="PROSITE" id="PS51257">
    <property type="entry name" value="PROKAR_LIPOPROTEIN"/>
    <property type="match status" value="1"/>
</dbReference>
<evidence type="ECO:0000256" key="3">
    <source>
        <dbReference type="SAM" id="SignalP"/>
    </source>
</evidence>
<evidence type="ECO:0000259" key="4">
    <source>
        <dbReference type="PROSITE" id="PS00497"/>
    </source>
</evidence>
<sequence length="333" mass="36889">MKLPSLLVILSIVALACSRHCTQPRQRQEWRTLNDGQKRAYLDAVVCLQSLKSNGYYDGAKSRFDDFQVTHQALTDEIHHVGQFLAWHRYFLNIWEDTLRSECGWHGSLPYWNWSIDIDAGKFDQSPIFDPHTGFGGNGADEAYPTAGFFNNLTSLPGWELSAQTGGGCVTDGPFANYTLNIGPGTLKRKHCLTRAFNPSTFGGITGQNVKDTLAQYPFETFRIKLEGFPHIAGFETHTGGHLGVGGEMGNVYSSPGDALFYAHHAMLDSIWAKWQSVNSTDRMYQISGPSSVNVNASQVTLDFVLPMTGLGDNVPVRNVMDIKGGFLCYTYV</sequence>
<evidence type="ECO:0000313" key="5">
    <source>
        <dbReference type="EMBL" id="KAF5337772.1"/>
    </source>
</evidence>
<gene>
    <name evidence="5" type="ORF">D9758_016621</name>
</gene>
<comment type="caution">
    <text evidence="5">The sequence shown here is derived from an EMBL/GenBank/DDBJ whole genome shotgun (WGS) entry which is preliminary data.</text>
</comment>
<evidence type="ECO:0000256" key="1">
    <source>
        <dbReference type="ARBA" id="ARBA00022723"/>
    </source>
</evidence>
<dbReference type="PANTHER" id="PTHR11474">
    <property type="entry name" value="TYROSINASE FAMILY MEMBER"/>
    <property type="match status" value="1"/>
</dbReference>
<keyword evidence="2" id="KW-0186">Copper</keyword>
<dbReference type="Proteomes" id="UP000559256">
    <property type="component" value="Unassembled WGS sequence"/>
</dbReference>
<dbReference type="GO" id="GO:0046872">
    <property type="term" value="F:metal ion binding"/>
    <property type="evidence" value="ECO:0007669"/>
    <property type="project" value="UniProtKB-KW"/>
</dbReference>
<dbReference type="PRINTS" id="PR00092">
    <property type="entry name" value="TYROSINASE"/>
</dbReference>
<dbReference type="InterPro" id="IPR002227">
    <property type="entry name" value="Tyrosinase_Cu-bd"/>
</dbReference>
<evidence type="ECO:0000313" key="6">
    <source>
        <dbReference type="Proteomes" id="UP000559256"/>
    </source>
</evidence>
<proteinExistence type="predicted"/>
<dbReference type="SUPFAM" id="SSF48056">
    <property type="entry name" value="Di-copper centre-containing domain"/>
    <property type="match status" value="1"/>
</dbReference>
<dbReference type="PROSITE" id="PS00497">
    <property type="entry name" value="TYROSINASE_1"/>
    <property type="match status" value="1"/>
</dbReference>
<dbReference type="Pfam" id="PF00264">
    <property type="entry name" value="Tyrosinase"/>
    <property type="match status" value="1"/>
</dbReference>
<keyword evidence="6" id="KW-1185">Reference proteome</keyword>
<feature type="chain" id="PRO_5034947081" description="Tyrosinase copper-binding domain-containing protein" evidence="3">
    <location>
        <begin position="19"/>
        <end position="333"/>
    </location>
</feature>
<dbReference type="PANTHER" id="PTHR11474:SF126">
    <property type="entry name" value="TYROSINASE-LIKE PROTEIN TYR-1-RELATED"/>
    <property type="match status" value="1"/>
</dbReference>
<dbReference type="GO" id="GO:0016491">
    <property type="term" value="F:oxidoreductase activity"/>
    <property type="evidence" value="ECO:0007669"/>
    <property type="project" value="InterPro"/>
</dbReference>
<keyword evidence="1" id="KW-0479">Metal-binding</keyword>
<name>A0A8H5C9M2_9AGAR</name>
<dbReference type="InterPro" id="IPR008922">
    <property type="entry name" value="Di-copper_centre_dom_sf"/>
</dbReference>
<dbReference type="Gene3D" id="1.10.1280.10">
    <property type="entry name" value="Di-copper center containing domain from catechol oxidase"/>
    <property type="match status" value="1"/>
</dbReference>